<protein>
    <submittedName>
        <fullName evidence="1">Uncharacterized protein</fullName>
    </submittedName>
</protein>
<dbReference type="EMBL" id="JARKNE010000010">
    <property type="protein sequence ID" value="KAK5794233.1"/>
    <property type="molecule type" value="Genomic_DNA"/>
</dbReference>
<gene>
    <name evidence="1" type="ORF">PVK06_035450</name>
</gene>
<proteinExistence type="predicted"/>
<evidence type="ECO:0000313" key="1">
    <source>
        <dbReference type="EMBL" id="KAK5794233.1"/>
    </source>
</evidence>
<sequence>MNSRFNDEVAELLVLSSALDQLNNYKTFQVEDIYKLMNDFYPNDFTKQGKLHMKIQHMKIQLEHFQFDAHQSGVIKEGHTSMILTIQWVK</sequence>
<keyword evidence="2" id="KW-1185">Reference proteome</keyword>
<dbReference type="Proteomes" id="UP001358586">
    <property type="component" value="Chromosome 10"/>
</dbReference>
<reference evidence="1 2" key="1">
    <citation type="submission" date="2023-03" db="EMBL/GenBank/DDBJ databases">
        <title>WGS of Gossypium arboreum.</title>
        <authorList>
            <person name="Yu D."/>
        </authorList>
    </citation>
    <scope>NUCLEOTIDE SEQUENCE [LARGE SCALE GENOMIC DNA]</scope>
    <source>
        <tissue evidence="1">Leaf</tissue>
    </source>
</reference>
<evidence type="ECO:0000313" key="2">
    <source>
        <dbReference type="Proteomes" id="UP001358586"/>
    </source>
</evidence>
<organism evidence="1 2">
    <name type="scientific">Gossypium arboreum</name>
    <name type="common">Tree cotton</name>
    <name type="synonym">Gossypium nanking</name>
    <dbReference type="NCBI Taxonomy" id="29729"/>
    <lineage>
        <taxon>Eukaryota</taxon>
        <taxon>Viridiplantae</taxon>
        <taxon>Streptophyta</taxon>
        <taxon>Embryophyta</taxon>
        <taxon>Tracheophyta</taxon>
        <taxon>Spermatophyta</taxon>
        <taxon>Magnoliopsida</taxon>
        <taxon>eudicotyledons</taxon>
        <taxon>Gunneridae</taxon>
        <taxon>Pentapetalae</taxon>
        <taxon>rosids</taxon>
        <taxon>malvids</taxon>
        <taxon>Malvales</taxon>
        <taxon>Malvaceae</taxon>
        <taxon>Malvoideae</taxon>
        <taxon>Gossypium</taxon>
    </lineage>
</organism>
<accession>A0ABR0NGU8</accession>
<name>A0ABR0NGU8_GOSAR</name>
<comment type="caution">
    <text evidence="1">The sequence shown here is derived from an EMBL/GenBank/DDBJ whole genome shotgun (WGS) entry which is preliminary data.</text>
</comment>